<proteinExistence type="predicted"/>
<gene>
    <name evidence="4" type="ORF">FGA12_19015</name>
</gene>
<reference evidence="4 5" key="1">
    <citation type="submission" date="2019-06" db="EMBL/GenBank/DDBJ databases">
        <title>Complete genome of Shewanella marisflavi ECSMB14101, a mussel settlement-inducing bacterium isolated from East China Sea.</title>
        <authorList>
            <person name="Yang J."/>
            <person name="Liang X."/>
            <person name="Chang R."/>
            <person name="Peng L."/>
        </authorList>
    </citation>
    <scope>NUCLEOTIDE SEQUENCE [LARGE SCALE GENOMIC DNA]</scope>
    <source>
        <strain evidence="4 5">ECSMB14101</strain>
    </source>
</reference>
<feature type="signal peptide" evidence="2">
    <location>
        <begin position="1"/>
        <end position="18"/>
    </location>
</feature>
<sequence length="173" mass="19122">MKAIVAAACLLFAPISSASDYQHALSAGAGFGDTKDSTDHSSDSQAHYDLAYRYQFTSEWGVEVGYMQQEPVFRVSNQQTDIDSFRASALYTLPLSKRNRLVFKLGINHTKMNSSDIQSNSGGRFSSNNTGLLAGLGWRVEFASGMDLGLTYHYQAMDILDIQTMTFALGYRF</sequence>
<evidence type="ECO:0000256" key="2">
    <source>
        <dbReference type="SAM" id="SignalP"/>
    </source>
</evidence>
<evidence type="ECO:0000313" key="5">
    <source>
        <dbReference type="Proteomes" id="UP000318758"/>
    </source>
</evidence>
<dbReference type="RefSeq" id="WP_033538970.1">
    <property type="nucleotide sequence ID" value="NZ_CP041153.1"/>
</dbReference>
<dbReference type="InterPro" id="IPR027385">
    <property type="entry name" value="Beta-barrel_OMP"/>
</dbReference>
<dbReference type="EMBL" id="CP041153">
    <property type="protein sequence ID" value="QDF77082.1"/>
    <property type="molecule type" value="Genomic_DNA"/>
</dbReference>
<keyword evidence="5" id="KW-1185">Reference proteome</keyword>
<dbReference type="InterPro" id="IPR011250">
    <property type="entry name" value="OMP/PagP_B-barrel"/>
</dbReference>
<feature type="chain" id="PRO_5045462192" evidence="2">
    <location>
        <begin position="19"/>
        <end position="173"/>
    </location>
</feature>
<organism evidence="4 5">
    <name type="scientific">Shewanella marisflavi</name>
    <dbReference type="NCBI Taxonomy" id="260364"/>
    <lineage>
        <taxon>Bacteria</taxon>
        <taxon>Pseudomonadati</taxon>
        <taxon>Pseudomonadota</taxon>
        <taxon>Gammaproteobacteria</taxon>
        <taxon>Alteromonadales</taxon>
        <taxon>Shewanellaceae</taxon>
        <taxon>Shewanella</taxon>
    </lineage>
</organism>
<dbReference type="Pfam" id="PF13505">
    <property type="entry name" value="OMP_b-brl"/>
    <property type="match status" value="1"/>
</dbReference>
<dbReference type="Proteomes" id="UP000318758">
    <property type="component" value="Chromosome"/>
</dbReference>
<evidence type="ECO:0000259" key="3">
    <source>
        <dbReference type="Pfam" id="PF13505"/>
    </source>
</evidence>
<protein>
    <submittedName>
        <fullName evidence="4">Porin family protein</fullName>
    </submittedName>
</protein>
<evidence type="ECO:0000256" key="1">
    <source>
        <dbReference type="ARBA" id="ARBA00022729"/>
    </source>
</evidence>
<dbReference type="Gene3D" id="2.40.160.20">
    <property type="match status" value="1"/>
</dbReference>
<name>A0ABX5WR91_9GAMM</name>
<evidence type="ECO:0000313" key="4">
    <source>
        <dbReference type="EMBL" id="QDF77082.1"/>
    </source>
</evidence>
<dbReference type="SUPFAM" id="SSF56925">
    <property type="entry name" value="OMPA-like"/>
    <property type="match status" value="1"/>
</dbReference>
<accession>A0ABX5WR91</accession>
<feature type="domain" description="Outer membrane protein beta-barrel" evidence="3">
    <location>
        <begin position="6"/>
        <end position="173"/>
    </location>
</feature>
<keyword evidence="1 2" id="KW-0732">Signal</keyword>